<name>A0A6J5LFZ8_9CAUD</name>
<dbReference type="Gene3D" id="3.90.320.10">
    <property type="match status" value="1"/>
</dbReference>
<gene>
    <name evidence="2" type="ORF">UFOVP122_9</name>
</gene>
<evidence type="ECO:0000259" key="1">
    <source>
        <dbReference type="Pfam" id="PF12705"/>
    </source>
</evidence>
<feature type="domain" description="PD-(D/E)XK endonuclease-like" evidence="1">
    <location>
        <begin position="35"/>
        <end position="221"/>
    </location>
</feature>
<dbReference type="InterPro" id="IPR011604">
    <property type="entry name" value="PDDEXK-like_dom_sf"/>
</dbReference>
<reference evidence="2" key="1">
    <citation type="submission" date="2020-04" db="EMBL/GenBank/DDBJ databases">
        <authorList>
            <person name="Chiriac C."/>
            <person name="Salcher M."/>
            <person name="Ghai R."/>
            <person name="Kavagutti S V."/>
        </authorList>
    </citation>
    <scope>NUCLEOTIDE SEQUENCE</scope>
</reference>
<protein>
    <submittedName>
        <fullName evidence="2">PD-(D/E)XK nuclease superfamily</fullName>
    </submittedName>
</protein>
<organism evidence="2">
    <name type="scientific">uncultured Caudovirales phage</name>
    <dbReference type="NCBI Taxonomy" id="2100421"/>
    <lineage>
        <taxon>Viruses</taxon>
        <taxon>Duplodnaviria</taxon>
        <taxon>Heunggongvirae</taxon>
        <taxon>Uroviricota</taxon>
        <taxon>Caudoviricetes</taxon>
        <taxon>Peduoviridae</taxon>
        <taxon>Maltschvirus</taxon>
        <taxon>Maltschvirus maltsch</taxon>
    </lineage>
</organism>
<sequence>MLDGIRQLIQLGGQTNRANHMTSTNNPFETYNIQHLSPSACNTFIGSPASFVLERLMGKRSQVGAAAHRGTAVEDGVVQALLNDLSDAESIKIAQDTFSRLTSLSGDPRRAKEQEAVPEMVKQALGELRPYGKPSSTQGKISWDVEGLAVPIIGFYDVAWEDHGILLDLKTTHALPSKIKVNHARQVALYAACLGDKIDARLTYITPKKVMTYQLENVPEHVQALERIAFTIQRFLAISDDARVLASLVVPDTDSFYFSDPVTRQAAFEVWGL</sequence>
<accession>A0A6J5LFZ8</accession>
<dbReference type="EMBL" id="LR796248">
    <property type="protein sequence ID" value="CAB4130579.1"/>
    <property type="molecule type" value="Genomic_DNA"/>
</dbReference>
<dbReference type="InterPro" id="IPR038726">
    <property type="entry name" value="PDDEXK_AddAB-type"/>
</dbReference>
<proteinExistence type="predicted"/>
<evidence type="ECO:0000313" key="2">
    <source>
        <dbReference type="EMBL" id="CAB4130579.1"/>
    </source>
</evidence>
<dbReference type="Pfam" id="PF12705">
    <property type="entry name" value="PDDEXK_1"/>
    <property type="match status" value="1"/>
</dbReference>